<sequence>MKCISLFLILISVFAFVEANKELREIGTRNEIGLKREVRNNYDPYMPTKLFGNIGEYKEEFFADFEPSPFMDELQTQGSDPFGFSTYEDADPYKVYNPPRYPPFPNNYKGYQFYPNGHPSPSAEQVLHVMSLINKNKATSKSEGSGLLSKLIADPSIAAAVTVPLSFAAAAVVPAMINLVMGGISTPMITTIANNREARNIDISRHLISLIQDKFRSSQAMKE</sequence>
<protein>
    <submittedName>
        <fullName evidence="2">Uncharacterized protein</fullName>
    </submittedName>
</protein>
<evidence type="ECO:0000313" key="2">
    <source>
        <dbReference type="EMBL" id="GFY16235.1"/>
    </source>
</evidence>
<reference evidence="2" key="1">
    <citation type="submission" date="2020-08" db="EMBL/GenBank/DDBJ databases">
        <title>Multicomponent nature underlies the extraordinary mechanical properties of spider dragline silk.</title>
        <authorList>
            <person name="Kono N."/>
            <person name="Nakamura H."/>
            <person name="Mori M."/>
            <person name="Yoshida Y."/>
            <person name="Ohtoshi R."/>
            <person name="Malay A.D."/>
            <person name="Moran D.A.P."/>
            <person name="Tomita M."/>
            <person name="Numata K."/>
            <person name="Arakawa K."/>
        </authorList>
    </citation>
    <scope>NUCLEOTIDE SEQUENCE</scope>
</reference>
<dbReference type="EMBL" id="BMAU01021338">
    <property type="protein sequence ID" value="GFY16235.1"/>
    <property type="molecule type" value="Genomic_DNA"/>
</dbReference>
<feature type="signal peptide" evidence="1">
    <location>
        <begin position="1"/>
        <end position="19"/>
    </location>
</feature>
<gene>
    <name evidence="2" type="primary">AVEN_91475_1</name>
    <name evidence="2" type="ORF">TNCV_2348801</name>
</gene>
<feature type="chain" id="PRO_5036445643" evidence="1">
    <location>
        <begin position="20"/>
        <end position="223"/>
    </location>
</feature>
<organism evidence="2 3">
    <name type="scientific">Trichonephila clavipes</name>
    <name type="common">Golden silk orbweaver</name>
    <name type="synonym">Nephila clavipes</name>
    <dbReference type="NCBI Taxonomy" id="2585209"/>
    <lineage>
        <taxon>Eukaryota</taxon>
        <taxon>Metazoa</taxon>
        <taxon>Ecdysozoa</taxon>
        <taxon>Arthropoda</taxon>
        <taxon>Chelicerata</taxon>
        <taxon>Arachnida</taxon>
        <taxon>Araneae</taxon>
        <taxon>Araneomorphae</taxon>
        <taxon>Entelegynae</taxon>
        <taxon>Araneoidea</taxon>
        <taxon>Nephilidae</taxon>
        <taxon>Trichonephila</taxon>
    </lineage>
</organism>
<accession>A0A8X6VQI0</accession>
<dbReference type="AlphaFoldDB" id="A0A8X6VQI0"/>
<dbReference type="Proteomes" id="UP000887159">
    <property type="component" value="Unassembled WGS sequence"/>
</dbReference>
<name>A0A8X6VQI0_TRICX</name>
<evidence type="ECO:0000256" key="1">
    <source>
        <dbReference type="SAM" id="SignalP"/>
    </source>
</evidence>
<evidence type="ECO:0000313" key="3">
    <source>
        <dbReference type="Proteomes" id="UP000887159"/>
    </source>
</evidence>
<keyword evidence="3" id="KW-1185">Reference proteome</keyword>
<comment type="caution">
    <text evidence="2">The sequence shown here is derived from an EMBL/GenBank/DDBJ whole genome shotgun (WGS) entry which is preliminary data.</text>
</comment>
<proteinExistence type="predicted"/>
<keyword evidence="1" id="KW-0732">Signal</keyword>